<evidence type="ECO:0000256" key="1">
    <source>
        <dbReference type="ARBA" id="ARBA00004651"/>
    </source>
</evidence>
<evidence type="ECO:0000256" key="2">
    <source>
        <dbReference type="ARBA" id="ARBA00022448"/>
    </source>
</evidence>
<feature type="transmembrane region" description="Helical" evidence="8">
    <location>
        <begin position="55"/>
        <end position="72"/>
    </location>
</feature>
<gene>
    <name evidence="10" type="ORF">SAMN05216251_10228</name>
</gene>
<protein>
    <submittedName>
        <fullName evidence="10">Major Facilitator Superfamily protein</fullName>
    </submittedName>
</protein>
<organism evidence="10 11">
    <name type="scientific">Actinacidiphila alni</name>
    <dbReference type="NCBI Taxonomy" id="380248"/>
    <lineage>
        <taxon>Bacteria</taxon>
        <taxon>Bacillati</taxon>
        <taxon>Actinomycetota</taxon>
        <taxon>Actinomycetes</taxon>
        <taxon>Kitasatosporales</taxon>
        <taxon>Streptomycetaceae</taxon>
        <taxon>Actinacidiphila</taxon>
    </lineage>
</organism>
<feature type="transmembrane region" description="Helical" evidence="8">
    <location>
        <begin position="371"/>
        <end position="391"/>
    </location>
</feature>
<keyword evidence="6" id="KW-0046">Antibiotic resistance</keyword>
<proteinExistence type="predicted"/>
<feature type="transmembrane region" description="Helical" evidence="8">
    <location>
        <begin position="175"/>
        <end position="193"/>
    </location>
</feature>
<dbReference type="GO" id="GO:0005886">
    <property type="term" value="C:plasma membrane"/>
    <property type="evidence" value="ECO:0007669"/>
    <property type="project" value="UniProtKB-SubCell"/>
</dbReference>
<accession>A0A1I1YGU3</accession>
<evidence type="ECO:0000313" key="11">
    <source>
        <dbReference type="Proteomes" id="UP000199323"/>
    </source>
</evidence>
<feature type="transmembrane region" description="Helical" evidence="8">
    <location>
        <begin position="272"/>
        <end position="289"/>
    </location>
</feature>
<evidence type="ECO:0000256" key="7">
    <source>
        <dbReference type="SAM" id="MobiDB-lite"/>
    </source>
</evidence>
<feature type="transmembrane region" description="Helical" evidence="8">
    <location>
        <begin position="310"/>
        <end position="332"/>
    </location>
</feature>
<feature type="transmembrane region" description="Helical" evidence="8">
    <location>
        <begin position="344"/>
        <end position="364"/>
    </location>
</feature>
<evidence type="ECO:0000256" key="3">
    <source>
        <dbReference type="ARBA" id="ARBA00022692"/>
    </source>
</evidence>
<dbReference type="InterPro" id="IPR011701">
    <property type="entry name" value="MFS"/>
</dbReference>
<dbReference type="InterPro" id="IPR036259">
    <property type="entry name" value="MFS_trans_sf"/>
</dbReference>
<dbReference type="GO" id="GO:0046677">
    <property type="term" value="P:response to antibiotic"/>
    <property type="evidence" value="ECO:0007669"/>
    <property type="project" value="UniProtKB-KW"/>
</dbReference>
<dbReference type="GO" id="GO:0022857">
    <property type="term" value="F:transmembrane transporter activity"/>
    <property type="evidence" value="ECO:0007669"/>
    <property type="project" value="InterPro"/>
</dbReference>
<dbReference type="PANTHER" id="PTHR42718:SF9">
    <property type="entry name" value="MAJOR FACILITATOR SUPERFAMILY MULTIDRUG TRANSPORTER MFSC"/>
    <property type="match status" value="1"/>
</dbReference>
<name>A0A1I1YGU3_9ACTN</name>
<feature type="compositionally biased region" description="Low complexity" evidence="7">
    <location>
        <begin position="212"/>
        <end position="237"/>
    </location>
</feature>
<evidence type="ECO:0000259" key="9">
    <source>
        <dbReference type="PROSITE" id="PS50850"/>
    </source>
</evidence>
<dbReference type="SUPFAM" id="SSF103473">
    <property type="entry name" value="MFS general substrate transporter"/>
    <property type="match status" value="1"/>
</dbReference>
<evidence type="ECO:0000256" key="6">
    <source>
        <dbReference type="ARBA" id="ARBA00023251"/>
    </source>
</evidence>
<feature type="transmembrane region" description="Helical" evidence="8">
    <location>
        <begin position="247"/>
        <end position="266"/>
    </location>
</feature>
<keyword evidence="5 8" id="KW-0472">Membrane</keyword>
<keyword evidence="11" id="KW-1185">Reference proteome</keyword>
<feature type="transmembrane region" description="Helical" evidence="8">
    <location>
        <begin position="109"/>
        <end position="130"/>
    </location>
</feature>
<dbReference type="AlphaFoldDB" id="A0A1I1YGU3"/>
<feature type="transmembrane region" description="Helical" evidence="8">
    <location>
        <begin position="84"/>
        <end position="103"/>
    </location>
</feature>
<keyword evidence="2" id="KW-0813">Transport</keyword>
<keyword evidence="4 8" id="KW-1133">Transmembrane helix</keyword>
<feature type="transmembrane region" description="Helical" evidence="8">
    <location>
        <begin position="469"/>
        <end position="486"/>
    </location>
</feature>
<dbReference type="Gene3D" id="1.20.1720.10">
    <property type="entry name" value="Multidrug resistance protein D"/>
    <property type="match status" value="1"/>
</dbReference>
<dbReference type="EMBL" id="FONG01000002">
    <property type="protein sequence ID" value="SFE18805.1"/>
    <property type="molecule type" value="Genomic_DNA"/>
</dbReference>
<dbReference type="Proteomes" id="UP000199323">
    <property type="component" value="Unassembled WGS sequence"/>
</dbReference>
<evidence type="ECO:0000256" key="4">
    <source>
        <dbReference type="ARBA" id="ARBA00022989"/>
    </source>
</evidence>
<reference evidence="10 11" key="1">
    <citation type="submission" date="2016-10" db="EMBL/GenBank/DDBJ databases">
        <authorList>
            <person name="de Groot N.N."/>
        </authorList>
    </citation>
    <scope>NUCLEOTIDE SEQUENCE [LARGE SCALE GENOMIC DNA]</scope>
    <source>
        <strain evidence="10 11">CGMCC 4.3510</strain>
    </source>
</reference>
<evidence type="ECO:0000256" key="5">
    <source>
        <dbReference type="ARBA" id="ARBA00023136"/>
    </source>
</evidence>
<dbReference type="InterPro" id="IPR020846">
    <property type="entry name" value="MFS_dom"/>
</dbReference>
<feature type="transmembrane region" description="Helical" evidence="8">
    <location>
        <begin position="142"/>
        <end position="163"/>
    </location>
</feature>
<feature type="transmembrane region" description="Helical" evidence="8">
    <location>
        <begin position="437"/>
        <end position="457"/>
    </location>
</feature>
<sequence>MRKDKDKDGGPAGFDRRLVPPMMLGSVLNPINSTIIAVALVPIGRAFGAPPSQTAWLVSALYLATALGQPVVGRLIDIFGPRRLFLLSTGLVGVAGVVGTLAPNLGVLVAARVLLGFGTCAGYPAAMALLRSEAARTGKDSPAGVLTALAVANQTIAVVGPLLGGLVIGLGGWRFTFALNIPLAAAAVALGALRLPKQGGLDTAAEAGIGSGPETGSASESGSAPESGSGSASKSGSRAGRQLARQIDLPGMALFAAMLFSLLLFLMNLHASTWYLPVITLAAGAAFAVRELRAATPFIDLRVLGGNAPLLATYGRSLVAYVVSYAFLYGFTQWTEEGYGLSPFHAGLVQIPMFLVGIGVSVTVGRRDGVLGKLLLGAVGQIAACALMLTLGAGSPLWALVLLAVVFGVPQGSNSLALQNSVYFQSDPERTGSSAGLLRTFAYVGSMIASSATAASFGDHASTAGMHRLAWIMLAAGVLYLLITVLDRSLPRLAHRGRTP</sequence>
<feature type="transmembrane region" description="Helical" evidence="8">
    <location>
        <begin position="397"/>
        <end position="417"/>
    </location>
</feature>
<comment type="subcellular location">
    <subcellularLocation>
        <location evidence="1">Cell membrane</location>
        <topology evidence="1">Multi-pass membrane protein</topology>
    </subcellularLocation>
</comment>
<feature type="domain" description="Major facilitator superfamily (MFS) profile" evidence="9">
    <location>
        <begin position="18"/>
        <end position="492"/>
    </location>
</feature>
<keyword evidence="3 8" id="KW-0812">Transmembrane</keyword>
<evidence type="ECO:0000313" key="10">
    <source>
        <dbReference type="EMBL" id="SFE18805.1"/>
    </source>
</evidence>
<dbReference type="PANTHER" id="PTHR42718">
    <property type="entry name" value="MAJOR FACILITATOR SUPERFAMILY MULTIDRUG TRANSPORTER MFSC"/>
    <property type="match status" value="1"/>
</dbReference>
<dbReference type="Gene3D" id="1.20.1250.20">
    <property type="entry name" value="MFS general substrate transporter like domains"/>
    <property type="match status" value="1"/>
</dbReference>
<feature type="region of interest" description="Disordered" evidence="7">
    <location>
        <begin position="204"/>
        <end position="237"/>
    </location>
</feature>
<dbReference type="STRING" id="380248.SAMN05216251_10228"/>
<dbReference type="Pfam" id="PF07690">
    <property type="entry name" value="MFS_1"/>
    <property type="match status" value="1"/>
</dbReference>
<dbReference type="PROSITE" id="PS50850">
    <property type="entry name" value="MFS"/>
    <property type="match status" value="1"/>
</dbReference>
<feature type="transmembrane region" description="Helical" evidence="8">
    <location>
        <begin position="21"/>
        <end position="43"/>
    </location>
</feature>
<evidence type="ECO:0000256" key="8">
    <source>
        <dbReference type="SAM" id="Phobius"/>
    </source>
</evidence>